<comment type="subcellular location">
    <subcellularLocation>
        <location evidence="1 9">Cytoplasm</location>
    </subcellularLocation>
</comment>
<dbReference type="GO" id="GO:0006271">
    <property type="term" value="P:DNA strand elongation involved in DNA replication"/>
    <property type="evidence" value="ECO:0007669"/>
    <property type="project" value="TreeGrafter"/>
</dbReference>
<dbReference type="EMBL" id="CM001022">
    <property type="protein sequence ID" value="EFQ22443.1"/>
    <property type="molecule type" value="Genomic_DNA"/>
</dbReference>
<dbReference type="HOGENOM" id="CLU_038149_4_2_0"/>
<dbReference type="AlphaFoldDB" id="E3CV86"/>
<protein>
    <recommendedName>
        <fullName evidence="9">Beta sliding clamp</fullName>
    </recommendedName>
</protein>
<keyword evidence="14" id="KW-1185">Reference proteome</keyword>
<evidence type="ECO:0000256" key="3">
    <source>
        <dbReference type="ARBA" id="ARBA00022490"/>
    </source>
</evidence>
<keyword evidence="4 9" id="KW-0808">Transferase</keyword>
<dbReference type="OrthoDB" id="8421503at2"/>
<evidence type="ECO:0000256" key="7">
    <source>
        <dbReference type="ARBA" id="ARBA00022932"/>
    </source>
</evidence>
<feature type="domain" description="DNA polymerase III beta sliding clamp central" evidence="11">
    <location>
        <begin position="142"/>
        <end position="246"/>
    </location>
</feature>
<dbReference type="Proteomes" id="UP000005096">
    <property type="component" value="Chromosome"/>
</dbReference>
<reference evidence="13 14" key="1">
    <citation type="journal article" date="2010" name="Stand. Genomic Sci.">
        <title>Non-contiguous finished genome sequence of Aminomonas paucivorans type strain (GLU-3).</title>
        <authorList>
            <person name="Pitluck S."/>
            <person name="Yasawong M."/>
            <person name="Held B."/>
            <person name="Lapidus A."/>
            <person name="Nolan M."/>
            <person name="Copeland A."/>
            <person name="Lucas S."/>
            <person name="Del Rio T.G."/>
            <person name="Tice H."/>
            <person name="Cheng J.F."/>
            <person name="Chertkov O."/>
            <person name="Goodwin L."/>
            <person name="Tapia R."/>
            <person name="Han C."/>
            <person name="Liolios K."/>
            <person name="Ivanova N."/>
            <person name="Mavromatis K."/>
            <person name="Ovchinnikova G."/>
            <person name="Pati A."/>
            <person name="Chen A."/>
            <person name="Palaniappan K."/>
            <person name="Land M."/>
            <person name="Hauser L."/>
            <person name="Chang Y.J."/>
            <person name="Jeffries C.D."/>
            <person name="Pukall R."/>
            <person name="Spring S."/>
            <person name="Rohde M."/>
            <person name="Sikorski J."/>
            <person name="Goker M."/>
            <person name="Woyke T."/>
            <person name="Bristow J."/>
            <person name="Eisen J.A."/>
            <person name="Markowitz V."/>
            <person name="Hugenholtz P."/>
            <person name="Kyrpides N.C."/>
            <person name="Klenk H.P."/>
        </authorList>
    </citation>
    <scope>NUCLEOTIDE SEQUENCE [LARGE SCALE GENOMIC DNA]</scope>
    <source>
        <strain evidence="13 14">DSM 12260</strain>
    </source>
</reference>
<comment type="subunit">
    <text evidence="9">Forms a ring-shaped head-to-tail homodimer around DNA.</text>
</comment>
<proteinExistence type="inferred from homology"/>
<dbReference type="InterPro" id="IPR022637">
    <property type="entry name" value="DNA_polIII_beta_cen"/>
</dbReference>
<dbReference type="RefSeq" id="WP_006299580.1">
    <property type="nucleotide sequence ID" value="NZ_CM001022.1"/>
</dbReference>
<dbReference type="PaxDb" id="584708-Apau_0002"/>
<keyword evidence="8" id="KW-0238">DNA-binding</keyword>
<keyword evidence="3 9" id="KW-0963">Cytoplasm</keyword>
<dbReference type="GO" id="GO:0009360">
    <property type="term" value="C:DNA polymerase III complex"/>
    <property type="evidence" value="ECO:0007669"/>
    <property type="project" value="InterPro"/>
</dbReference>
<dbReference type="InterPro" id="IPR022635">
    <property type="entry name" value="DNA_polIII_beta_C"/>
</dbReference>
<evidence type="ECO:0000256" key="4">
    <source>
        <dbReference type="ARBA" id="ARBA00022679"/>
    </source>
</evidence>
<dbReference type="Gene3D" id="3.70.10.10">
    <property type="match status" value="1"/>
</dbReference>
<dbReference type="Gene3D" id="3.10.150.10">
    <property type="entry name" value="DNA Polymerase III, subunit A, domain 2"/>
    <property type="match status" value="1"/>
</dbReference>
<evidence type="ECO:0000313" key="14">
    <source>
        <dbReference type="Proteomes" id="UP000005096"/>
    </source>
</evidence>
<dbReference type="PANTHER" id="PTHR30478:SF0">
    <property type="entry name" value="BETA SLIDING CLAMP"/>
    <property type="match status" value="1"/>
</dbReference>
<accession>E3CV86</accession>
<keyword evidence="5 9" id="KW-0548">Nucleotidyltransferase</keyword>
<dbReference type="SMART" id="SM00480">
    <property type="entry name" value="POL3Bc"/>
    <property type="match status" value="1"/>
</dbReference>
<evidence type="ECO:0000313" key="13">
    <source>
        <dbReference type="EMBL" id="EFQ22443.1"/>
    </source>
</evidence>
<dbReference type="NCBIfam" id="TIGR00663">
    <property type="entry name" value="dnan"/>
    <property type="match status" value="1"/>
</dbReference>
<feature type="domain" description="DNA polymerase III beta sliding clamp N-terminal" evidence="10">
    <location>
        <begin position="1"/>
        <end position="119"/>
    </location>
</feature>
<dbReference type="GO" id="GO:0003887">
    <property type="term" value="F:DNA-directed DNA polymerase activity"/>
    <property type="evidence" value="ECO:0007669"/>
    <property type="project" value="UniProtKB-UniRule"/>
</dbReference>
<comment type="function">
    <text evidence="9">Confers DNA tethering and processivity to DNA polymerases and other proteins. Acts as a clamp, forming a ring around DNA (a reaction catalyzed by the clamp-loading complex) which diffuses in an ATP-independent manner freely and bidirectionally along dsDNA. Initially characterized for its ability to contact the catalytic subunit of DNA polymerase III (Pol III), a complex, multichain enzyme responsible for most of the replicative synthesis in bacteria; Pol III exhibits 3'-5' exonuclease proofreading activity. The beta chain is required for initiation of replication as well as for processivity of DNA replication.</text>
</comment>
<dbReference type="eggNOG" id="COG0592">
    <property type="taxonomic scope" value="Bacteria"/>
</dbReference>
<feature type="domain" description="DNA polymerase III beta sliding clamp C-terminal" evidence="12">
    <location>
        <begin position="249"/>
        <end position="367"/>
    </location>
</feature>
<gene>
    <name evidence="13" type="ORF">Apau_0002</name>
</gene>
<sequence>MKLSIEKSQFTKSWSLAERSVGTSSALNVLSGILVRASESTVELLATDLKTSVTCRARGVRVEVPGEAVFPVKSVGDLFRKAPEGQFSVSVEEGKATLLAGRSRYRFSTYGVQEFPRLPSAEQGTPFGTTTAQQLFEALSEGTLAASTGEEYPQFLSCAYFQPENGFLRVVSTDSRRLAYSRFAVGDAAEGPGILLPMKGIKELERILGSLDGETPLKVRFDDAQAYFSTSEVEFAVRRVEAKFPQYERILPTSRTTWFEAGRSSLVEALERIDVVVRDFNRMVVLQLSPGGSCTLRGRAPDFGEAVEEVEGSIEGEPLRIAFNVRFFLDGLKALKDQGVRLDFNGPEGHLAIRRPGSDSYLCLVAPIALTEEDGGAEGDAL</sequence>
<name>E3CV86_9BACT</name>
<dbReference type="InterPro" id="IPR001001">
    <property type="entry name" value="DNA_polIII_beta"/>
</dbReference>
<keyword evidence="6 9" id="KW-0235">DNA replication</keyword>
<dbReference type="InterPro" id="IPR046938">
    <property type="entry name" value="DNA_clamp_sf"/>
</dbReference>
<comment type="similarity">
    <text evidence="2 9">Belongs to the beta sliding clamp family.</text>
</comment>
<keyword evidence="7 9" id="KW-0239">DNA-directed DNA polymerase</keyword>
<evidence type="ECO:0000259" key="11">
    <source>
        <dbReference type="Pfam" id="PF02767"/>
    </source>
</evidence>
<evidence type="ECO:0000256" key="9">
    <source>
        <dbReference type="PIRNR" id="PIRNR000804"/>
    </source>
</evidence>
<dbReference type="Pfam" id="PF02768">
    <property type="entry name" value="DNA_pol3_beta_3"/>
    <property type="match status" value="1"/>
</dbReference>
<dbReference type="PIRSF" id="PIRSF000804">
    <property type="entry name" value="DNA_pol_III_b"/>
    <property type="match status" value="1"/>
</dbReference>
<dbReference type="InterPro" id="IPR022634">
    <property type="entry name" value="DNA_polIII_beta_N"/>
</dbReference>
<evidence type="ECO:0000256" key="8">
    <source>
        <dbReference type="ARBA" id="ARBA00023125"/>
    </source>
</evidence>
<evidence type="ECO:0000256" key="6">
    <source>
        <dbReference type="ARBA" id="ARBA00022705"/>
    </source>
</evidence>
<dbReference type="PANTHER" id="PTHR30478">
    <property type="entry name" value="DNA POLYMERASE III SUBUNIT BETA"/>
    <property type="match status" value="1"/>
</dbReference>
<evidence type="ECO:0000259" key="10">
    <source>
        <dbReference type="Pfam" id="PF00712"/>
    </source>
</evidence>
<dbReference type="STRING" id="584708.Apau_0002"/>
<evidence type="ECO:0000259" key="12">
    <source>
        <dbReference type="Pfam" id="PF02768"/>
    </source>
</evidence>
<evidence type="ECO:0000256" key="1">
    <source>
        <dbReference type="ARBA" id="ARBA00004496"/>
    </source>
</evidence>
<evidence type="ECO:0000256" key="5">
    <source>
        <dbReference type="ARBA" id="ARBA00022695"/>
    </source>
</evidence>
<dbReference type="Pfam" id="PF02767">
    <property type="entry name" value="DNA_pol3_beta_2"/>
    <property type="match status" value="1"/>
</dbReference>
<organism evidence="13 14">
    <name type="scientific">Aminomonas paucivorans DSM 12260</name>
    <dbReference type="NCBI Taxonomy" id="584708"/>
    <lineage>
        <taxon>Bacteria</taxon>
        <taxon>Thermotogati</taxon>
        <taxon>Synergistota</taxon>
        <taxon>Synergistia</taxon>
        <taxon>Synergistales</taxon>
        <taxon>Synergistaceae</taxon>
        <taxon>Aminomonas</taxon>
    </lineage>
</organism>
<dbReference type="GO" id="GO:0008408">
    <property type="term" value="F:3'-5' exonuclease activity"/>
    <property type="evidence" value="ECO:0007669"/>
    <property type="project" value="InterPro"/>
</dbReference>
<evidence type="ECO:0000256" key="2">
    <source>
        <dbReference type="ARBA" id="ARBA00010752"/>
    </source>
</evidence>
<dbReference type="Pfam" id="PF00712">
    <property type="entry name" value="DNA_pol3_beta"/>
    <property type="match status" value="1"/>
</dbReference>
<dbReference type="GO" id="GO:0005737">
    <property type="term" value="C:cytoplasm"/>
    <property type="evidence" value="ECO:0007669"/>
    <property type="project" value="UniProtKB-SubCell"/>
</dbReference>
<dbReference type="CDD" id="cd00140">
    <property type="entry name" value="beta_clamp"/>
    <property type="match status" value="1"/>
</dbReference>
<dbReference type="GO" id="GO:0003677">
    <property type="term" value="F:DNA binding"/>
    <property type="evidence" value="ECO:0007669"/>
    <property type="project" value="UniProtKB-UniRule"/>
</dbReference>
<dbReference type="SUPFAM" id="SSF55979">
    <property type="entry name" value="DNA clamp"/>
    <property type="match status" value="3"/>
</dbReference>